<proteinExistence type="predicted"/>
<organism evidence="1 2">
    <name type="scientific">Mycena alexandri</name>
    <dbReference type="NCBI Taxonomy" id="1745969"/>
    <lineage>
        <taxon>Eukaryota</taxon>
        <taxon>Fungi</taxon>
        <taxon>Dikarya</taxon>
        <taxon>Basidiomycota</taxon>
        <taxon>Agaricomycotina</taxon>
        <taxon>Agaricomycetes</taxon>
        <taxon>Agaricomycetidae</taxon>
        <taxon>Agaricales</taxon>
        <taxon>Marasmiineae</taxon>
        <taxon>Mycenaceae</taxon>
        <taxon>Mycena</taxon>
    </lineage>
</organism>
<dbReference type="PANTHER" id="PTHR37017">
    <property type="entry name" value="AB HYDROLASE-1 DOMAIN-CONTAINING PROTEIN-RELATED"/>
    <property type="match status" value="1"/>
</dbReference>
<keyword evidence="2" id="KW-1185">Reference proteome</keyword>
<dbReference type="Proteomes" id="UP001218188">
    <property type="component" value="Unassembled WGS sequence"/>
</dbReference>
<dbReference type="Gene3D" id="3.40.50.1820">
    <property type="entry name" value="alpha/beta hydrolase"/>
    <property type="match status" value="1"/>
</dbReference>
<dbReference type="PANTHER" id="PTHR37017:SF13">
    <property type="entry name" value="AB HYDROLASE-1 DOMAIN-CONTAINING PROTEIN"/>
    <property type="match status" value="1"/>
</dbReference>
<dbReference type="AlphaFoldDB" id="A0AAD6X209"/>
<dbReference type="InterPro" id="IPR052897">
    <property type="entry name" value="Sec-Metab_Biosynth_Hydrolase"/>
</dbReference>
<name>A0AAD6X209_9AGAR</name>
<sequence>MSPKPTFVRVAGATHTPAHLQLLANSLEGYLGDLINNEQEEVILFYHSYGCVPASRSVKGLEMRVREQKKREGLLDAIKRAKVPLGDQWGEVDPANGTFKANPANAAAALYHDLPDDQAQNGSRSSNQCMVTLSPGQCIIVCWDVDIAKVAMLCRKDRAMSFEGQQRMVKRALGVKRSSSKAARCY</sequence>
<reference evidence="1" key="1">
    <citation type="submission" date="2023-03" db="EMBL/GenBank/DDBJ databases">
        <title>Massive genome expansion in bonnet fungi (Mycena s.s.) driven by repeated elements and novel gene families across ecological guilds.</title>
        <authorList>
            <consortium name="Lawrence Berkeley National Laboratory"/>
            <person name="Harder C.B."/>
            <person name="Miyauchi S."/>
            <person name="Viragh M."/>
            <person name="Kuo A."/>
            <person name="Thoen E."/>
            <person name="Andreopoulos B."/>
            <person name="Lu D."/>
            <person name="Skrede I."/>
            <person name="Drula E."/>
            <person name="Henrissat B."/>
            <person name="Morin E."/>
            <person name="Kohler A."/>
            <person name="Barry K."/>
            <person name="LaButti K."/>
            <person name="Morin E."/>
            <person name="Salamov A."/>
            <person name="Lipzen A."/>
            <person name="Mereny Z."/>
            <person name="Hegedus B."/>
            <person name="Baldrian P."/>
            <person name="Stursova M."/>
            <person name="Weitz H."/>
            <person name="Taylor A."/>
            <person name="Grigoriev I.V."/>
            <person name="Nagy L.G."/>
            <person name="Martin F."/>
            <person name="Kauserud H."/>
        </authorList>
    </citation>
    <scope>NUCLEOTIDE SEQUENCE</scope>
    <source>
        <strain evidence="1">CBHHK200</strain>
    </source>
</reference>
<gene>
    <name evidence="1" type="ORF">C8F04DRAFT_1234677</name>
</gene>
<comment type="caution">
    <text evidence="1">The sequence shown here is derived from an EMBL/GenBank/DDBJ whole genome shotgun (WGS) entry which is preliminary data.</text>
</comment>
<protein>
    <submittedName>
        <fullName evidence="1">Uncharacterized protein</fullName>
    </submittedName>
</protein>
<dbReference type="InterPro" id="IPR029058">
    <property type="entry name" value="AB_hydrolase_fold"/>
</dbReference>
<evidence type="ECO:0000313" key="2">
    <source>
        <dbReference type="Proteomes" id="UP001218188"/>
    </source>
</evidence>
<evidence type="ECO:0000313" key="1">
    <source>
        <dbReference type="EMBL" id="KAJ7033712.1"/>
    </source>
</evidence>
<dbReference type="EMBL" id="JARJCM010000063">
    <property type="protein sequence ID" value="KAJ7033712.1"/>
    <property type="molecule type" value="Genomic_DNA"/>
</dbReference>
<accession>A0AAD6X209</accession>